<evidence type="ECO:0000313" key="4">
    <source>
        <dbReference type="Proteomes" id="UP001273505"/>
    </source>
</evidence>
<dbReference type="Gene3D" id="3.40.50.1820">
    <property type="entry name" value="alpha/beta hydrolase"/>
    <property type="match status" value="1"/>
</dbReference>
<dbReference type="PANTHER" id="PTHR48081">
    <property type="entry name" value="AB HYDROLASE SUPERFAMILY PROTEIN C4A8.06C"/>
    <property type="match status" value="1"/>
</dbReference>
<dbReference type="EMBL" id="JAXAFO010000037">
    <property type="protein sequence ID" value="MDX6851002.1"/>
    <property type="molecule type" value="Genomic_DNA"/>
</dbReference>
<evidence type="ECO:0000259" key="2">
    <source>
        <dbReference type="Pfam" id="PF20434"/>
    </source>
</evidence>
<proteinExistence type="predicted"/>
<dbReference type="GO" id="GO:0016787">
    <property type="term" value="F:hydrolase activity"/>
    <property type="evidence" value="ECO:0007669"/>
    <property type="project" value="UniProtKB-KW"/>
</dbReference>
<dbReference type="Pfam" id="PF20434">
    <property type="entry name" value="BD-FAE"/>
    <property type="match status" value="1"/>
</dbReference>
<dbReference type="InterPro" id="IPR049492">
    <property type="entry name" value="BD-FAE-like_dom"/>
</dbReference>
<dbReference type="RefSeq" id="WP_302720614.1">
    <property type="nucleotide sequence ID" value="NZ_JAULRU010000154.1"/>
</dbReference>
<dbReference type="InterPro" id="IPR029058">
    <property type="entry name" value="AB_hydrolase_fold"/>
</dbReference>
<dbReference type="PANTHER" id="PTHR48081:SF6">
    <property type="entry name" value="PEPTIDASE S9 PROLYL OLIGOPEPTIDASE CATALYTIC DOMAIN-CONTAINING PROTEIN"/>
    <property type="match status" value="1"/>
</dbReference>
<dbReference type="Proteomes" id="UP001273505">
    <property type="component" value="Unassembled WGS sequence"/>
</dbReference>
<evidence type="ECO:0000256" key="1">
    <source>
        <dbReference type="ARBA" id="ARBA00022801"/>
    </source>
</evidence>
<dbReference type="PROSITE" id="PS51257">
    <property type="entry name" value="PROKAR_LIPOPROTEIN"/>
    <property type="match status" value="1"/>
</dbReference>
<keyword evidence="4" id="KW-1185">Reference proteome</keyword>
<feature type="domain" description="BD-FAE-like" evidence="2">
    <location>
        <begin position="76"/>
        <end position="274"/>
    </location>
</feature>
<organism evidence="3 4">
    <name type="scientific">Gilvimarinus gilvus</name>
    <dbReference type="NCBI Taxonomy" id="3058038"/>
    <lineage>
        <taxon>Bacteria</taxon>
        <taxon>Pseudomonadati</taxon>
        <taxon>Pseudomonadota</taxon>
        <taxon>Gammaproteobacteria</taxon>
        <taxon>Cellvibrionales</taxon>
        <taxon>Cellvibrionaceae</taxon>
        <taxon>Gilvimarinus</taxon>
    </lineage>
</organism>
<evidence type="ECO:0000313" key="3">
    <source>
        <dbReference type="EMBL" id="MDX6851002.1"/>
    </source>
</evidence>
<dbReference type="InterPro" id="IPR050300">
    <property type="entry name" value="GDXG_lipolytic_enzyme"/>
</dbReference>
<gene>
    <name evidence="3" type="ORF">SCD92_16620</name>
</gene>
<dbReference type="SUPFAM" id="SSF53474">
    <property type="entry name" value="alpha/beta-Hydrolases"/>
    <property type="match status" value="1"/>
</dbReference>
<comment type="caution">
    <text evidence="3">The sequence shown here is derived from an EMBL/GenBank/DDBJ whole genome shotgun (WGS) entry which is preliminary data.</text>
</comment>
<name>A0ABU4S1N8_9GAMM</name>
<reference evidence="3 4" key="1">
    <citation type="submission" date="2023-11" db="EMBL/GenBank/DDBJ databases">
        <title>Gilvimarinus fulvus sp. nov., isolated from the surface of Kelp.</title>
        <authorList>
            <person name="Sun Y.Y."/>
            <person name="Gong Y."/>
            <person name="Du Z.J."/>
        </authorList>
    </citation>
    <scope>NUCLEOTIDE SEQUENCE [LARGE SCALE GENOMIC DNA]</scope>
    <source>
        <strain evidence="3 4">SDUM040013</strain>
    </source>
</reference>
<sequence>MNRLLSILASMVMISVVGCTTGQKFGSTHAMETAEPKVMDLYTGDIPGSIATDDLEVVRDPSHPDTFIQRVTYPTMTVYLPARDKATGTAVVILPGGGYGGVSVVKEGYQVAERLNEQGVAAIVLKYRDPLDANMQDKKFGPLQDAQQALVQVRDNAQQWGVNPGKVGIMGFSAGGHLASSVAVHFDDPVLPHWQPGDVRPDFQVLIYPVISFDESIAHMGSRRNLLGDSPTEELIDYFSSELQVTKDTPPAFLAHSGDDGSVVVDNSLTYYKSLQDNGVSAAVVVMPTGGHGFGMRNPIDWFEVMIDWMGAEGF</sequence>
<accession>A0ABU4S1N8</accession>
<protein>
    <submittedName>
        <fullName evidence="3">Alpha/beta hydrolase</fullName>
    </submittedName>
</protein>
<keyword evidence="1 3" id="KW-0378">Hydrolase</keyword>